<evidence type="ECO:0000313" key="1">
    <source>
        <dbReference type="EMBL" id="MYN45784.1"/>
    </source>
</evidence>
<comment type="caution">
    <text evidence="1">The sequence shown here is derived from an EMBL/GenBank/DDBJ whole genome shotgun (WGS) entry which is preliminary data.</text>
</comment>
<dbReference type="AlphaFoldDB" id="A0A845HWK8"/>
<dbReference type="EMBL" id="WWCL01000002">
    <property type="protein sequence ID" value="MYN45784.1"/>
    <property type="molecule type" value="Genomic_DNA"/>
</dbReference>
<dbReference type="RefSeq" id="WP_161035334.1">
    <property type="nucleotide sequence ID" value="NZ_WWCL01000002.1"/>
</dbReference>
<sequence length="47" mass="5372">MYEKIKAALKLAVFLPPSVKALLLEIGEELDRLRAEVDSMRSKIEKE</sequence>
<keyword evidence="2" id="KW-1185">Reference proteome</keyword>
<name>A0A845HWK8_9BURK</name>
<dbReference type="Proteomes" id="UP000444316">
    <property type="component" value="Unassembled WGS sequence"/>
</dbReference>
<reference evidence="1" key="1">
    <citation type="submission" date="2019-12" db="EMBL/GenBank/DDBJ databases">
        <title>Novel species isolated from a subtropical stream in China.</title>
        <authorList>
            <person name="Lu H."/>
        </authorList>
    </citation>
    <scope>NUCLEOTIDE SEQUENCE [LARGE SCALE GENOMIC DNA]</scope>
    <source>
        <strain evidence="1">FT93W</strain>
    </source>
</reference>
<protein>
    <submittedName>
        <fullName evidence="1">Uncharacterized protein</fullName>
    </submittedName>
</protein>
<organism evidence="1 2">
    <name type="scientific">Duganella fentianensis</name>
    <dbReference type="NCBI Taxonomy" id="2692177"/>
    <lineage>
        <taxon>Bacteria</taxon>
        <taxon>Pseudomonadati</taxon>
        <taxon>Pseudomonadota</taxon>
        <taxon>Betaproteobacteria</taxon>
        <taxon>Burkholderiales</taxon>
        <taxon>Oxalobacteraceae</taxon>
        <taxon>Telluria group</taxon>
        <taxon>Duganella</taxon>
    </lineage>
</organism>
<gene>
    <name evidence="1" type="ORF">GTP23_12075</name>
</gene>
<accession>A0A845HWK8</accession>
<proteinExistence type="predicted"/>
<evidence type="ECO:0000313" key="2">
    <source>
        <dbReference type="Proteomes" id="UP000444316"/>
    </source>
</evidence>